<keyword evidence="9" id="KW-0813">Transport</keyword>
<sequence length="122" mass="13199">MIIEAFHILSHVSQNNHIIICVTRAGLFFLIVGEIANFAAYAFAQAILVTLLGALGIIISAALARTILCEKLNIFGILGCVLCVVGSTAIFLHAPQEREINSVKEVWDLATELGILFMSKCL</sequence>
<keyword evidence="9" id="KW-0460">Magnesium</keyword>
<dbReference type="AlphaFoldDB" id="A0AAV5L562"/>
<evidence type="ECO:0000256" key="3">
    <source>
        <dbReference type="ARBA" id="ARBA00022692"/>
    </source>
</evidence>
<dbReference type="GO" id="GO:0005769">
    <property type="term" value="C:early endosome"/>
    <property type="evidence" value="ECO:0007669"/>
    <property type="project" value="UniProtKB-SubCell"/>
</dbReference>
<organism evidence="10 11">
    <name type="scientific">Rubroshorea leprosula</name>
    <dbReference type="NCBI Taxonomy" id="152421"/>
    <lineage>
        <taxon>Eukaryota</taxon>
        <taxon>Viridiplantae</taxon>
        <taxon>Streptophyta</taxon>
        <taxon>Embryophyta</taxon>
        <taxon>Tracheophyta</taxon>
        <taxon>Spermatophyta</taxon>
        <taxon>Magnoliopsida</taxon>
        <taxon>eudicotyledons</taxon>
        <taxon>Gunneridae</taxon>
        <taxon>Pentapetalae</taxon>
        <taxon>rosids</taxon>
        <taxon>malvids</taxon>
        <taxon>Malvales</taxon>
        <taxon>Dipterocarpaceae</taxon>
        <taxon>Rubroshorea</taxon>
    </lineage>
</organism>
<evidence type="ECO:0000256" key="9">
    <source>
        <dbReference type="RuleBase" id="RU363078"/>
    </source>
</evidence>
<dbReference type="InterPro" id="IPR037185">
    <property type="entry name" value="EmrE-like"/>
</dbReference>
<keyword evidence="6 9" id="KW-0406">Ion transport</keyword>
<accession>A0AAV5L562</accession>
<name>A0AAV5L562_9ROSI</name>
<comment type="function">
    <text evidence="8 9">Acts as a Mg(2+) transporter. Can also transport other divalent cations such as Fe(2+), Sr(2+), Ba(2+), Mn(2+) and Co(2+) but to a much less extent than Mg(2+).</text>
</comment>
<proteinExistence type="inferred from homology"/>
<evidence type="ECO:0000313" key="11">
    <source>
        <dbReference type="Proteomes" id="UP001054252"/>
    </source>
</evidence>
<feature type="transmembrane region" description="Helical" evidence="9">
    <location>
        <begin position="17"/>
        <end position="39"/>
    </location>
</feature>
<dbReference type="SUPFAM" id="SSF103481">
    <property type="entry name" value="Multidrug resistance efflux transporter EmrE"/>
    <property type="match status" value="1"/>
</dbReference>
<dbReference type="EMBL" id="BPVZ01000095">
    <property type="protein sequence ID" value="GKV32297.1"/>
    <property type="molecule type" value="Genomic_DNA"/>
</dbReference>
<evidence type="ECO:0000256" key="6">
    <source>
        <dbReference type="ARBA" id="ARBA00023065"/>
    </source>
</evidence>
<keyword evidence="4 9" id="KW-0967">Endosome</keyword>
<comment type="caution">
    <text evidence="9">Lacks conserved residue(s) required for the propagation of feature annotation.</text>
</comment>
<evidence type="ECO:0000256" key="7">
    <source>
        <dbReference type="ARBA" id="ARBA00023136"/>
    </source>
</evidence>
<dbReference type="PANTHER" id="PTHR12570">
    <property type="match status" value="1"/>
</dbReference>
<dbReference type="InterPro" id="IPR008521">
    <property type="entry name" value="Mg_trans_NIPA"/>
</dbReference>
<dbReference type="Proteomes" id="UP001054252">
    <property type="component" value="Unassembled WGS sequence"/>
</dbReference>
<gene>
    <name evidence="10" type="ORF">SLEP1_g40910</name>
</gene>
<keyword evidence="11" id="KW-1185">Reference proteome</keyword>
<evidence type="ECO:0000256" key="1">
    <source>
        <dbReference type="ARBA" id="ARBA00007001"/>
    </source>
</evidence>
<dbReference type="Pfam" id="PF05653">
    <property type="entry name" value="Mg_trans_NIPA"/>
    <property type="match status" value="1"/>
</dbReference>
<feature type="transmembrane region" description="Helical" evidence="9">
    <location>
        <begin position="74"/>
        <end position="94"/>
    </location>
</feature>
<comment type="caution">
    <text evidence="10">The sequence shown here is derived from an EMBL/GenBank/DDBJ whole genome shotgun (WGS) entry which is preliminary data.</text>
</comment>
<reference evidence="10 11" key="1">
    <citation type="journal article" date="2021" name="Commun. Biol.">
        <title>The genome of Shorea leprosula (Dipterocarpaceae) highlights the ecological relevance of drought in aseasonal tropical rainforests.</title>
        <authorList>
            <person name="Ng K.K.S."/>
            <person name="Kobayashi M.J."/>
            <person name="Fawcett J.A."/>
            <person name="Hatakeyama M."/>
            <person name="Paape T."/>
            <person name="Ng C.H."/>
            <person name="Ang C.C."/>
            <person name="Tnah L.H."/>
            <person name="Lee C.T."/>
            <person name="Nishiyama T."/>
            <person name="Sese J."/>
            <person name="O'Brien M.J."/>
            <person name="Copetti D."/>
            <person name="Mohd Noor M.I."/>
            <person name="Ong R.C."/>
            <person name="Putra M."/>
            <person name="Sireger I.Z."/>
            <person name="Indrioko S."/>
            <person name="Kosugi Y."/>
            <person name="Izuno A."/>
            <person name="Isagi Y."/>
            <person name="Lee S.L."/>
            <person name="Shimizu K.K."/>
        </authorList>
    </citation>
    <scope>NUCLEOTIDE SEQUENCE [LARGE SCALE GENOMIC DNA]</scope>
    <source>
        <strain evidence="10">214</strain>
    </source>
</reference>
<evidence type="ECO:0000256" key="2">
    <source>
        <dbReference type="ARBA" id="ARBA00011738"/>
    </source>
</evidence>
<evidence type="ECO:0000313" key="10">
    <source>
        <dbReference type="EMBL" id="GKV32297.1"/>
    </source>
</evidence>
<keyword evidence="9" id="KW-1003">Cell membrane</keyword>
<keyword evidence="3 9" id="KW-0812">Transmembrane</keyword>
<keyword evidence="5 9" id="KW-1133">Transmembrane helix</keyword>
<evidence type="ECO:0000256" key="5">
    <source>
        <dbReference type="ARBA" id="ARBA00022989"/>
    </source>
</evidence>
<evidence type="ECO:0000256" key="8">
    <source>
        <dbReference type="ARBA" id="ARBA00025284"/>
    </source>
</evidence>
<feature type="transmembrane region" description="Helical" evidence="9">
    <location>
        <begin position="46"/>
        <end position="68"/>
    </location>
</feature>
<dbReference type="GO" id="GO:0005886">
    <property type="term" value="C:plasma membrane"/>
    <property type="evidence" value="ECO:0007669"/>
    <property type="project" value="UniProtKB-SubCell"/>
</dbReference>
<comment type="similarity">
    <text evidence="1 9">Belongs to the NIPA (TC 2.A.7) family.</text>
</comment>
<comment type="subcellular location">
    <subcellularLocation>
        <location evidence="9">Cell membrane</location>
        <topology evidence="9">Multi-pass membrane protein</topology>
    </subcellularLocation>
    <subcellularLocation>
        <location evidence="9">Early endosome</location>
    </subcellularLocation>
</comment>
<evidence type="ECO:0000256" key="4">
    <source>
        <dbReference type="ARBA" id="ARBA00022753"/>
    </source>
</evidence>
<keyword evidence="7 9" id="KW-0472">Membrane</keyword>
<dbReference type="PANTHER" id="PTHR12570:SF91">
    <property type="entry name" value="MAGNESIUM TRANSPORTER-RELATED"/>
    <property type="match status" value="1"/>
</dbReference>
<comment type="subunit">
    <text evidence="2 9">Homodimer.</text>
</comment>
<protein>
    <recommendedName>
        <fullName evidence="9">Probable magnesium transporter</fullName>
    </recommendedName>
</protein>
<dbReference type="GO" id="GO:0015095">
    <property type="term" value="F:magnesium ion transmembrane transporter activity"/>
    <property type="evidence" value="ECO:0007669"/>
    <property type="project" value="UniProtKB-UniRule"/>
</dbReference>